<evidence type="ECO:0000313" key="3">
    <source>
        <dbReference type="Proteomes" id="UP000298656"/>
    </source>
</evidence>
<keyword evidence="2" id="KW-0378">Hydrolase</keyword>
<protein>
    <submittedName>
        <fullName evidence="2">RNA helicase</fullName>
    </submittedName>
</protein>
<dbReference type="CDD" id="cd18809">
    <property type="entry name" value="SF1_C_RecD"/>
    <property type="match status" value="1"/>
</dbReference>
<dbReference type="InterPro" id="IPR003593">
    <property type="entry name" value="AAA+_ATPase"/>
</dbReference>
<dbReference type="SMART" id="SM00382">
    <property type="entry name" value="AAA"/>
    <property type="match status" value="1"/>
</dbReference>
<sequence length="1202" mass="134839">MAKFPLSMQKKHPYSESAKLTHGHFADTPYTIRPYSVAAIPFRWMLREQVEGNKKWGVPSLKEILQLGYQTEREPDLTVNKGWEKDKKTWVQEGTNQRVILDTFFSVAKPNESLVFFYAKRTPLIEDARRVIIGVGRVKSVSAPIEYHYLGGQKPKDNISGYLWERNIEHSIRPKDSDGFLLPYQDLVQAAETDESIDLAACTAFAPDEYFGSYSYGTEHLAHDGAISSLLAIEKAIKTMRQYLADEPWEEHLAWIDAELNRLWEVRGAFPGLGAALNAFGFPHGNLLAWYLASQGDEKLDPWPALAELLKKPEGLPAYLRDGIGDTLRKKWEKLQPERRALLMLLARFNLTDAQALRWYQPTERTKAGIDLGDAAILANPYLVYEEDRLQADPVAFEIVDRGIFPPESIRTAFPLPEPSLVREAIDERRVRAAMLLTLEEAARTEGHTYLMATWVVQRIRDRALQPDCPLDMDTLSILEDGLAPKIESIQVKDGLQAFQLDRYVETSTLIRAKISKRRSRKANTGEHNWAALVDAAIDSTKDKGAAKSNPNNRDVAARKEKSAALEVLYKSGVSVLMGAAGTGKSTLLKALCTIDSVKNKGILLLAPTGKARVRLEQASGMPGQGKTVAQFLNGFERYDGKTGRYFVNEDADRSAVHATVIIDECSMLTEEQLAALLDAVESVDRLVLVGDPKQLPPIGAGRPYVDIVNFLKPANIESLRTRVAGCFAELTVTMRQGAEDGDVRDDVLLAQAFSGRPLDAGADEIWQTVASGKSNFVKLVRWNKPDQLQQLLLDELKAELKLKSITDEVTFEESLGGVFSEFDGGSTVFFNTQYKDRPGASKKAEAWQILSPIKQYQAGVTGINRALQQQFRKSFLKMAAQTGWTKKIPSPAGPEGIIYGDKVINVINKSGRETYPETDDAYVANGDIGIITGHRKTKARNWSPYEVEVELASQPGVSYKYKPWEFDSQESTPPLELAYALTVHKTQGSEFGKTFVVVPNPCRNLTREMLYTALTRQRDKIIILHQGDFRDLRHFSQEAASEINRRMTNLFAPSAPVEIKVRNKSVFLDEKLIYLTENGELVRSKSEWIIADKLKAAGIKYQYEQPLVLDGIERSPDFTIRDEDAGTVWYWEHNGMLSDDEYKKRWERKKAAYRKAGILPLPLPEMDDKRVGTLLVTEEHEGMGLDLNAILANIKLILGRD</sequence>
<dbReference type="SUPFAM" id="SSF52540">
    <property type="entry name" value="P-loop containing nucleoside triphosphate hydrolases"/>
    <property type="match status" value="2"/>
</dbReference>
<dbReference type="OrthoDB" id="9803432at2"/>
<dbReference type="InterPro" id="IPR050534">
    <property type="entry name" value="Coronavir_polyprotein_1ab"/>
</dbReference>
<dbReference type="InterPro" id="IPR027785">
    <property type="entry name" value="UvrD-like_helicase_C"/>
</dbReference>
<evidence type="ECO:0000313" key="2">
    <source>
        <dbReference type="EMBL" id="QCP51603.1"/>
    </source>
</evidence>
<dbReference type="AlphaFoldDB" id="A0A4P8IVW8"/>
<dbReference type="GO" id="GO:0004386">
    <property type="term" value="F:helicase activity"/>
    <property type="evidence" value="ECO:0007669"/>
    <property type="project" value="UniProtKB-KW"/>
</dbReference>
<dbReference type="KEGG" id="tvl:FAZ95_01255"/>
<proteinExistence type="predicted"/>
<name>A0A4P8IVW8_9BURK</name>
<gene>
    <name evidence="2" type="ORF">FAZ95_01255</name>
</gene>
<dbReference type="Gene3D" id="3.40.50.300">
    <property type="entry name" value="P-loop containing nucleotide triphosphate hydrolases"/>
    <property type="match status" value="2"/>
</dbReference>
<dbReference type="PANTHER" id="PTHR43788">
    <property type="entry name" value="DNA2/NAM7 HELICASE FAMILY MEMBER"/>
    <property type="match status" value="1"/>
</dbReference>
<keyword evidence="3" id="KW-1185">Reference proteome</keyword>
<accession>A0A4P8IVW8</accession>
<dbReference type="Proteomes" id="UP000298656">
    <property type="component" value="Chromosome 1"/>
</dbReference>
<reference evidence="2 3" key="1">
    <citation type="submission" date="2019-05" db="EMBL/GenBank/DDBJ databases">
        <title>Burkholderia sp. DHOD12, isolated from subtropical forest soil.</title>
        <authorList>
            <person name="Gao Z.-H."/>
            <person name="Qiu L.-H."/>
        </authorList>
    </citation>
    <scope>NUCLEOTIDE SEQUENCE [LARGE SCALE GENOMIC DNA]</scope>
    <source>
        <strain evidence="2 3">DHOD12</strain>
    </source>
</reference>
<dbReference type="EMBL" id="CP040077">
    <property type="protein sequence ID" value="QCP51603.1"/>
    <property type="molecule type" value="Genomic_DNA"/>
</dbReference>
<keyword evidence="2" id="KW-0347">Helicase</keyword>
<dbReference type="Pfam" id="PF13538">
    <property type="entry name" value="UvrD_C_2"/>
    <property type="match status" value="1"/>
</dbReference>
<evidence type="ECO:0000259" key="1">
    <source>
        <dbReference type="SMART" id="SM00382"/>
    </source>
</evidence>
<dbReference type="CDD" id="cd17933">
    <property type="entry name" value="DEXSc_RecD-like"/>
    <property type="match status" value="1"/>
</dbReference>
<feature type="domain" description="AAA+ ATPase" evidence="1">
    <location>
        <begin position="571"/>
        <end position="728"/>
    </location>
</feature>
<keyword evidence="2" id="KW-0547">Nucleotide-binding</keyword>
<dbReference type="Pfam" id="PF13604">
    <property type="entry name" value="AAA_30"/>
    <property type="match status" value="1"/>
</dbReference>
<dbReference type="InterPro" id="IPR027417">
    <property type="entry name" value="P-loop_NTPase"/>
</dbReference>
<keyword evidence="2" id="KW-0067">ATP-binding</keyword>
<organism evidence="2 3">
    <name type="scientific">Trinickia violacea</name>
    <dbReference type="NCBI Taxonomy" id="2571746"/>
    <lineage>
        <taxon>Bacteria</taxon>
        <taxon>Pseudomonadati</taxon>
        <taxon>Pseudomonadota</taxon>
        <taxon>Betaproteobacteria</taxon>
        <taxon>Burkholderiales</taxon>
        <taxon>Burkholderiaceae</taxon>
        <taxon>Trinickia</taxon>
    </lineage>
</organism>